<dbReference type="Pfam" id="PF25600">
    <property type="entry name" value="TRIM_CC"/>
    <property type="match status" value="1"/>
</dbReference>
<keyword evidence="5" id="KW-0391">Immunity</keyword>
<dbReference type="InterPro" id="IPR043136">
    <property type="entry name" value="B30.2/SPRY_sf"/>
</dbReference>
<feature type="domain" description="B30.2/SPRY" evidence="10">
    <location>
        <begin position="345"/>
        <end position="541"/>
    </location>
</feature>
<evidence type="ECO:0000256" key="7">
    <source>
        <dbReference type="SAM" id="Coils"/>
    </source>
</evidence>
<dbReference type="AlphaFoldDB" id="A0A8T0BID4"/>
<dbReference type="InterPro" id="IPR001841">
    <property type="entry name" value="Znf_RING"/>
</dbReference>
<dbReference type="PROSITE" id="PS00518">
    <property type="entry name" value="ZF_RING_1"/>
    <property type="match status" value="1"/>
</dbReference>
<dbReference type="SMART" id="SM00449">
    <property type="entry name" value="SPRY"/>
    <property type="match status" value="1"/>
</dbReference>
<dbReference type="CDD" id="cd19769">
    <property type="entry name" value="Bbox2_TRIM16-like"/>
    <property type="match status" value="1"/>
</dbReference>
<feature type="domain" description="RING-type" evidence="8">
    <location>
        <begin position="15"/>
        <end position="55"/>
    </location>
</feature>
<keyword evidence="12" id="KW-1185">Reference proteome</keyword>
<dbReference type="InterPro" id="IPR027370">
    <property type="entry name" value="Znf-RING_euk"/>
</dbReference>
<dbReference type="PROSITE" id="PS50119">
    <property type="entry name" value="ZF_BBOX"/>
    <property type="match status" value="1"/>
</dbReference>
<dbReference type="Gene3D" id="3.30.40.10">
    <property type="entry name" value="Zinc/RING finger domain, C3HC4 (zinc finger)"/>
    <property type="match status" value="1"/>
</dbReference>
<dbReference type="SUPFAM" id="SSF57850">
    <property type="entry name" value="RING/U-box"/>
    <property type="match status" value="1"/>
</dbReference>
<dbReference type="GO" id="GO:0005737">
    <property type="term" value="C:cytoplasm"/>
    <property type="evidence" value="ECO:0007669"/>
    <property type="project" value="UniProtKB-ARBA"/>
</dbReference>
<name>A0A8T0BID4_SILME</name>
<gene>
    <name evidence="11" type="ORF">HF521_020048</name>
</gene>
<dbReference type="Pfam" id="PF13445">
    <property type="entry name" value="zf-RING_UBOX"/>
    <property type="match status" value="1"/>
</dbReference>
<proteinExistence type="predicted"/>
<dbReference type="SMART" id="SM00184">
    <property type="entry name" value="RING"/>
    <property type="match status" value="1"/>
</dbReference>
<feature type="coiled-coil region" evidence="7">
    <location>
        <begin position="329"/>
        <end position="356"/>
    </location>
</feature>
<dbReference type="InterPro" id="IPR017907">
    <property type="entry name" value="Znf_RING_CS"/>
</dbReference>
<dbReference type="Gene3D" id="4.10.830.40">
    <property type="match status" value="1"/>
</dbReference>
<dbReference type="PANTHER" id="PTHR25465">
    <property type="entry name" value="B-BOX DOMAIN CONTAINING"/>
    <property type="match status" value="1"/>
</dbReference>
<dbReference type="PRINTS" id="PR01407">
    <property type="entry name" value="BUTYPHLNCDUF"/>
</dbReference>
<dbReference type="Gene3D" id="2.60.120.920">
    <property type="match status" value="1"/>
</dbReference>
<dbReference type="EMBL" id="JABFDY010000006">
    <property type="protein sequence ID" value="KAF7706794.1"/>
    <property type="molecule type" value="Genomic_DNA"/>
</dbReference>
<dbReference type="InterPro" id="IPR051051">
    <property type="entry name" value="E3_ubiq-ligase_TRIM/RNF"/>
</dbReference>
<dbReference type="Proteomes" id="UP000606274">
    <property type="component" value="Unassembled WGS sequence"/>
</dbReference>
<dbReference type="Pfam" id="PF13765">
    <property type="entry name" value="PRY"/>
    <property type="match status" value="1"/>
</dbReference>
<keyword evidence="1" id="KW-0399">Innate immunity</keyword>
<dbReference type="GO" id="GO:0008270">
    <property type="term" value="F:zinc ion binding"/>
    <property type="evidence" value="ECO:0007669"/>
    <property type="project" value="UniProtKB-KW"/>
</dbReference>
<sequence>MASSSSALCEDQLQCCICLDVFTDPVSTPCGHNFCMICLKEYWDSSSHCQCPVCKEKFSTRPDLCVNTFISALAAPFNKSVQVKSSRDAENPTRSQVPCEVCCEKQCVAVKSCLICMASYCKTHLEPHERVSSLKKHKLIEPVENLEDYICQKHERPLELFCRDDQTCVCQFCTEGDHKSHNTVSVEEESVEKKNELVKTQAEVEQKIQERLKKIEEIKHSVEVNKKNSEKEEADVVEMFSALIRCFERSQAELLKVMEENQKAAERQAEEFIKDLEQELSELKRRNTDLEQLLHTEDHLHLLQIYPSLCSSPHTQDWTSITITSHLSVETLRRALAQLQETLSQEMKKVDETELKRIQQYAVDVTLDPDTANPYLVLSDDGKQVHDGDTIQNLPGNPERFDTCVCVLGKEGFSSGRFYYEVQVKGKTEWDLGVARESINRKGEIKARRPEDGYWCVVLRNKTEYVALESPRVSISLKQSPQKVGVFVDYEEGLVFFYDVDAKSHIYSFTAQTFTEKLYPLFSPCFNDGGENSAPLIICPVHQN</sequence>
<dbReference type="Gene3D" id="3.30.160.60">
    <property type="entry name" value="Classic Zinc Finger"/>
    <property type="match status" value="1"/>
</dbReference>
<dbReference type="PROSITE" id="PS50188">
    <property type="entry name" value="B302_SPRY"/>
    <property type="match status" value="1"/>
</dbReference>
<keyword evidence="7" id="KW-0175">Coiled coil</keyword>
<dbReference type="InterPro" id="IPR000315">
    <property type="entry name" value="Znf_B-box"/>
</dbReference>
<evidence type="ECO:0000256" key="5">
    <source>
        <dbReference type="ARBA" id="ARBA00022859"/>
    </source>
</evidence>
<dbReference type="PROSITE" id="PS50089">
    <property type="entry name" value="ZF_RING_2"/>
    <property type="match status" value="1"/>
</dbReference>
<dbReference type="InterPro" id="IPR013083">
    <property type="entry name" value="Znf_RING/FYVE/PHD"/>
</dbReference>
<dbReference type="Pfam" id="PF00622">
    <property type="entry name" value="SPRY"/>
    <property type="match status" value="1"/>
</dbReference>
<dbReference type="InterPro" id="IPR006574">
    <property type="entry name" value="PRY"/>
</dbReference>
<comment type="caution">
    <text evidence="11">The sequence shown here is derived from an EMBL/GenBank/DDBJ whole genome shotgun (WGS) entry which is preliminary data.</text>
</comment>
<organism evidence="11 12">
    <name type="scientific">Silurus meridionalis</name>
    <name type="common">Southern catfish</name>
    <name type="synonym">Silurus soldatovi meridionalis</name>
    <dbReference type="NCBI Taxonomy" id="175797"/>
    <lineage>
        <taxon>Eukaryota</taxon>
        <taxon>Metazoa</taxon>
        <taxon>Chordata</taxon>
        <taxon>Craniata</taxon>
        <taxon>Vertebrata</taxon>
        <taxon>Euteleostomi</taxon>
        <taxon>Actinopterygii</taxon>
        <taxon>Neopterygii</taxon>
        <taxon>Teleostei</taxon>
        <taxon>Ostariophysi</taxon>
        <taxon>Siluriformes</taxon>
        <taxon>Siluridae</taxon>
        <taxon>Silurus</taxon>
    </lineage>
</organism>
<evidence type="ECO:0000256" key="4">
    <source>
        <dbReference type="ARBA" id="ARBA00022833"/>
    </source>
</evidence>
<dbReference type="OrthoDB" id="6270329at2759"/>
<dbReference type="SUPFAM" id="SSF49899">
    <property type="entry name" value="Concanavalin A-like lectins/glucanases"/>
    <property type="match status" value="1"/>
</dbReference>
<evidence type="ECO:0000256" key="1">
    <source>
        <dbReference type="ARBA" id="ARBA00022588"/>
    </source>
</evidence>
<protein>
    <recommendedName>
        <fullName evidence="13">E3 ubiquitin-protein ligase TRIM39-like</fullName>
    </recommendedName>
</protein>
<dbReference type="CDD" id="cd13733">
    <property type="entry name" value="SPRY_PRY_C-I_1"/>
    <property type="match status" value="1"/>
</dbReference>
<keyword evidence="3 6" id="KW-0863">Zinc-finger</keyword>
<dbReference type="Pfam" id="PF00643">
    <property type="entry name" value="zf-B_box"/>
    <property type="match status" value="1"/>
</dbReference>
<evidence type="ECO:0000259" key="9">
    <source>
        <dbReference type="PROSITE" id="PS50119"/>
    </source>
</evidence>
<keyword evidence="2" id="KW-0479">Metal-binding</keyword>
<evidence type="ECO:0008006" key="13">
    <source>
        <dbReference type="Google" id="ProtNLM"/>
    </source>
</evidence>
<feature type="domain" description="B box-type" evidence="9">
    <location>
        <begin position="146"/>
        <end position="186"/>
    </location>
</feature>
<keyword evidence="4" id="KW-0862">Zinc</keyword>
<evidence type="ECO:0000259" key="8">
    <source>
        <dbReference type="PROSITE" id="PS50089"/>
    </source>
</evidence>
<evidence type="ECO:0000259" key="10">
    <source>
        <dbReference type="PROSITE" id="PS50188"/>
    </source>
</evidence>
<dbReference type="InterPro" id="IPR058030">
    <property type="entry name" value="TRIM8/14/16/25/29/45/65_CC"/>
</dbReference>
<feature type="coiled-coil region" evidence="7">
    <location>
        <begin position="190"/>
        <end position="293"/>
    </location>
</feature>
<evidence type="ECO:0000313" key="11">
    <source>
        <dbReference type="EMBL" id="KAF7706794.1"/>
    </source>
</evidence>
<evidence type="ECO:0000256" key="2">
    <source>
        <dbReference type="ARBA" id="ARBA00022723"/>
    </source>
</evidence>
<dbReference type="InterPro" id="IPR003879">
    <property type="entry name" value="Butyrophylin_SPRY"/>
</dbReference>
<dbReference type="SMART" id="SM00589">
    <property type="entry name" value="PRY"/>
    <property type="match status" value="1"/>
</dbReference>
<dbReference type="InterPro" id="IPR003877">
    <property type="entry name" value="SPRY_dom"/>
</dbReference>
<dbReference type="InterPro" id="IPR013320">
    <property type="entry name" value="ConA-like_dom_sf"/>
</dbReference>
<dbReference type="InterPro" id="IPR001870">
    <property type="entry name" value="B30.2/SPRY"/>
</dbReference>
<evidence type="ECO:0000313" key="12">
    <source>
        <dbReference type="Proteomes" id="UP000606274"/>
    </source>
</evidence>
<evidence type="ECO:0000256" key="6">
    <source>
        <dbReference type="PROSITE-ProRule" id="PRU00024"/>
    </source>
</evidence>
<accession>A0A8T0BID4</accession>
<dbReference type="SUPFAM" id="SSF57845">
    <property type="entry name" value="B-box zinc-binding domain"/>
    <property type="match status" value="1"/>
</dbReference>
<reference evidence="11" key="1">
    <citation type="submission" date="2020-08" db="EMBL/GenBank/DDBJ databases">
        <title>Chromosome-level assembly of Southern catfish (Silurus meridionalis) provides insights into visual adaptation to the nocturnal and benthic lifestyles.</title>
        <authorList>
            <person name="Zhang Y."/>
            <person name="Wang D."/>
            <person name="Peng Z."/>
        </authorList>
    </citation>
    <scope>NUCLEOTIDE SEQUENCE</scope>
    <source>
        <strain evidence="11">SWU-2019-XX</strain>
        <tissue evidence="11">Muscle</tissue>
    </source>
</reference>
<dbReference type="PANTHER" id="PTHR25465:SF32">
    <property type="entry name" value="BLOODTHIRSTY-RELATED GENE FAMILY, MEMBER 16 ISOFORM X1-RELATED"/>
    <property type="match status" value="1"/>
</dbReference>
<dbReference type="FunFam" id="2.60.120.920:FF:000004">
    <property type="entry name" value="Butyrophilin subfamily 1 member A1"/>
    <property type="match status" value="1"/>
</dbReference>
<dbReference type="GO" id="GO:0045087">
    <property type="term" value="P:innate immune response"/>
    <property type="evidence" value="ECO:0007669"/>
    <property type="project" value="UniProtKB-KW"/>
</dbReference>
<evidence type="ECO:0000256" key="3">
    <source>
        <dbReference type="ARBA" id="ARBA00022771"/>
    </source>
</evidence>
<dbReference type="SMART" id="SM00336">
    <property type="entry name" value="BBOX"/>
    <property type="match status" value="1"/>
</dbReference>